<evidence type="ECO:0000256" key="1">
    <source>
        <dbReference type="SAM" id="MobiDB-lite"/>
    </source>
</evidence>
<comment type="caution">
    <text evidence="2">The sequence shown here is derived from an EMBL/GenBank/DDBJ whole genome shotgun (WGS) entry which is preliminary data.</text>
</comment>
<feature type="compositionally biased region" description="Low complexity" evidence="1">
    <location>
        <begin position="149"/>
        <end position="161"/>
    </location>
</feature>
<feature type="region of interest" description="Disordered" evidence="1">
    <location>
        <begin position="102"/>
        <end position="169"/>
    </location>
</feature>
<protein>
    <submittedName>
        <fullName evidence="2">Uncharacterized protein</fullName>
    </submittedName>
</protein>
<dbReference type="Proteomes" id="UP000700596">
    <property type="component" value="Unassembled WGS sequence"/>
</dbReference>
<proteinExistence type="predicted"/>
<sequence>MHHGGMIPMDGGLCSMEKGEGIPSGTVWDWVNTWSGLLGRWTLPGAPLQSAGSRRRSPEEVEGVAGRGGDIWPEIGLVNWLVSTGGEVGSKTPAALYQVYGNTLREHPKGPRADTNRRRDEYRERGTAATAWASTNSRPRRSRGRAERMGGSSSVRASSSACGGGGAPPSPISLLQAALDTLQAQQTSATPATPALPFPFPSPSPRLPGLSPASPPSSPLIHPTISLAYPSPTSLKRQLVTGSRVKTPFLLPSKAPGLPLCLRQHRRASGASGASHDHSRTSTTTTARAHASYPVLSCPAVRLFASATQHSARRAKTVIGLDCTPRDIPSVTQVHPRTSKVTQFCIARDLARSLTPGHCACSLSCPSEASLWS</sequence>
<dbReference type="EMBL" id="JAGMWT010000010">
    <property type="protein sequence ID" value="KAH7120779.1"/>
    <property type="molecule type" value="Genomic_DNA"/>
</dbReference>
<feature type="region of interest" description="Disordered" evidence="1">
    <location>
        <begin position="182"/>
        <end position="219"/>
    </location>
</feature>
<feature type="compositionally biased region" description="Basic and acidic residues" evidence="1">
    <location>
        <begin position="104"/>
        <end position="126"/>
    </location>
</feature>
<feature type="region of interest" description="Disordered" evidence="1">
    <location>
        <begin position="266"/>
        <end position="288"/>
    </location>
</feature>
<evidence type="ECO:0000313" key="3">
    <source>
        <dbReference type="Proteomes" id="UP000700596"/>
    </source>
</evidence>
<organism evidence="2 3">
    <name type="scientific">Dendryphion nanum</name>
    <dbReference type="NCBI Taxonomy" id="256645"/>
    <lineage>
        <taxon>Eukaryota</taxon>
        <taxon>Fungi</taxon>
        <taxon>Dikarya</taxon>
        <taxon>Ascomycota</taxon>
        <taxon>Pezizomycotina</taxon>
        <taxon>Dothideomycetes</taxon>
        <taxon>Pleosporomycetidae</taxon>
        <taxon>Pleosporales</taxon>
        <taxon>Torulaceae</taxon>
        <taxon>Dendryphion</taxon>
    </lineage>
</organism>
<accession>A0A9P9DKW4</accession>
<name>A0A9P9DKW4_9PLEO</name>
<feature type="compositionally biased region" description="Low complexity" evidence="1">
    <location>
        <begin position="182"/>
        <end position="193"/>
    </location>
</feature>
<dbReference type="AlphaFoldDB" id="A0A9P9DKW4"/>
<gene>
    <name evidence="2" type="ORF">B0J11DRAFT_507832</name>
</gene>
<feature type="compositionally biased region" description="Pro residues" evidence="1">
    <location>
        <begin position="194"/>
        <end position="206"/>
    </location>
</feature>
<reference evidence="2" key="1">
    <citation type="journal article" date="2021" name="Nat. Commun.">
        <title>Genetic determinants of endophytism in the Arabidopsis root mycobiome.</title>
        <authorList>
            <person name="Mesny F."/>
            <person name="Miyauchi S."/>
            <person name="Thiergart T."/>
            <person name="Pickel B."/>
            <person name="Atanasova L."/>
            <person name="Karlsson M."/>
            <person name="Huettel B."/>
            <person name="Barry K.W."/>
            <person name="Haridas S."/>
            <person name="Chen C."/>
            <person name="Bauer D."/>
            <person name="Andreopoulos W."/>
            <person name="Pangilinan J."/>
            <person name="LaButti K."/>
            <person name="Riley R."/>
            <person name="Lipzen A."/>
            <person name="Clum A."/>
            <person name="Drula E."/>
            <person name="Henrissat B."/>
            <person name="Kohler A."/>
            <person name="Grigoriev I.V."/>
            <person name="Martin F.M."/>
            <person name="Hacquard S."/>
        </authorList>
    </citation>
    <scope>NUCLEOTIDE SEQUENCE</scope>
    <source>
        <strain evidence="2">MPI-CAGE-CH-0243</strain>
    </source>
</reference>
<keyword evidence="3" id="KW-1185">Reference proteome</keyword>
<feature type="region of interest" description="Disordered" evidence="1">
    <location>
        <begin position="45"/>
        <end position="65"/>
    </location>
</feature>
<evidence type="ECO:0000313" key="2">
    <source>
        <dbReference type="EMBL" id="KAH7120779.1"/>
    </source>
</evidence>